<dbReference type="SUPFAM" id="SSF50998">
    <property type="entry name" value="Quinoprotein alcohol dehydrogenase-like"/>
    <property type="match status" value="1"/>
</dbReference>
<evidence type="ECO:0000313" key="4">
    <source>
        <dbReference type="Proteomes" id="UP000310421"/>
    </source>
</evidence>
<feature type="chain" id="PRO_5020606315" description="Arylsulfotransferase" evidence="2">
    <location>
        <begin position="17"/>
        <end position="630"/>
    </location>
</feature>
<evidence type="ECO:0000256" key="2">
    <source>
        <dbReference type="SAM" id="SignalP"/>
    </source>
</evidence>
<dbReference type="InterPro" id="IPR011047">
    <property type="entry name" value="Quinoprotein_ADH-like_sf"/>
</dbReference>
<evidence type="ECO:0000256" key="1">
    <source>
        <dbReference type="SAM" id="Phobius"/>
    </source>
</evidence>
<proteinExistence type="predicted"/>
<dbReference type="AlphaFoldDB" id="A0A4S8ZEU1"/>
<protein>
    <recommendedName>
        <fullName evidence="5">Arylsulfotransferase</fullName>
    </recommendedName>
</protein>
<dbReference type="InterPro" id="IPR053143">
    <property type="entry name" value="Arylsulfate_ST"/>
</dbReference>
<feature type="signal peptide" evidence="2">
    <location>
        <begin position="1"/>
        <end position="16"/>
    </location>
</feature>
<evidence type="ECO:0000313" key="3">
    <source>
        <dbReference type="EMBL" id="THW63765.1"/>
    </source>
</evidence>
<organism evidence="3 4">
    <name type="scientific">Aureobasidium pullulans</name>
    <name type="common">Black yeast</name>
    <name type="synonym">Pullularia pullulans</name>
    <dbReference type="NCBI Taxonomy" id="5580"/>
    <lineage>
        <taxon>Eukaryota</taxon>
        <taxon>Fungi</taxon>
        <taxon>Dikarya</taxon>
        <taxon>Ascomycota</taxon>
        <taxon>Pezizomycotina</taxon>
        <taxon>Dothideomycetes</taxon>
        <taxon>Dothideomycetidae</taxon>
        <taxon>Dothideales</taxon>
        <taxon>Saccotheciaceae</taxon>
        <taxon>Aureobasidium</taxon>
    </lineage>
</organism>
<comment type="caution">
    <text evidence="3">The sequence shown here is derived from an EMBL/GenBank/DDBJ whole genome shotgun (WGS) entry which is preliminary data.</text>
</comment>
<dbReference type="Proteomes" id="UP000310421">
    <property type="component" value="Unassembled WGS sequence"/>
</dbReference>
<dbReference type="PANTHER" id="PTHR35340">
    <property type="entry name" value="PQQ ENZYME REPEAT PROTEIN-RELATED"/>
    <property type="match status" value="1"/>
</dbReference>
<dbReference type="Pfam" id="PF14269">
    <property type="entry name" value="Arylsulfotran_2"/>
    <property type="match status" value="1"/>
</dbReference>
<reference evidence="3 4" key="1">
    <citation type="submission" date="2018-10" db="EMBL/GenBank/DDBJ databases">
        <title>Fifty Aureobasidium pullulans genomes reveal a recombining polyextremotolerant generalist.</title>
        <authorList>
            <person name="Gostincar C."/>
            <person name="Turk M."/>
            <person name="Zajc J."/>
            <person name="Gunde-Cimerman N."/>
        </authorList>
    </citation>
    <scope>NUCLEOTIDE SEQUENCE [LARGE SCALE GENOMIC DNA]</scope>
    <source>
        <strain evidence="3 4">EXF-10751</strain>
    </source>
</reference>
<dbReference type="PANTHER" id="PTHR35340:SF5">
    <property type="entry name" value="ASST-DOMAIN-CONTAINING PROTEIN"/>
    <property type="match status" value="1"/>
</dbReference>
<dbReference type="InterPro" id="IPR039535">
    <property type="entry name" value="ASST-like"/>
</dbReference>
<keyword evidence="1" id="KW-1133">Transmembrane helix</keyword>
<evidence type="ECO:0008006" key="5">
    <source>
        <dbReference type="Google" id="ProtNLM"/>
    </source>
</evidence>
<keyword evidence="2" id="KW-0732">Signal</keyword>
<accession>A0A4S8ZEU1</accession>
<keyword evidence="1" id="KW-0812">Transmembrane</keyword>
<dbReference type="EMBL" id="QZAN01000025">
    <property type="protein sequence ID" value="THW63765.1"/>
    <property type="molecule type" value="Genomic_DNA"/>
</dbReference>
<keyword evidence="1" id="KW-0472">Membrane</keyword>
<sequence length="630" mass="70493">MLALTALAFLLTQIECTQDLSGTSWSSKAFEWGLLGRYPQQSFKSSPFRPPQMNTVRWDEQCAQGYTLLSLRGTAVSSPAGIMLDGRGDLVWMDETFGPYVMNLKVQEYKGEQYLTFWSGDINLGFGLGTYYMVFNQFSASKTLENDFHEYAITADDAALLTSYDTIITDLSSLGVQGQGWVYDSLFREIDIETGDIIFEWRASDHFAINDTFYPIGSAGRSPEAPFDFFHINSVDKDEDGNFIVSSRFLHSIVCVSANTGEILWILGGRNNDFEDLSDGSATDFSWQHHVSVQAGKRLSIFDNAKYKKWHEELLGDNSEISRGMTVQLDTSNMTVELVHEYVNPGSRGSPQQGSMQVLDSGNVLIGWGYHGGYTEYAADGSILCDTHINPAVFFPFGFVHSYRAFRTTTWVGRPNTQPDVYLNPSDGCALVSWMGATEVTSWILQTAEATPGGKLQFANAVKTPKDGFETEIELPDSEYDYLRIVAIDKNGNVLASSKIITADKGTVVSSGKFKFAIVTAVFWLMCFVAGISYQKRLRVIIRRGQQKVMGSSWLQRWRNGRRSSTAKHEEEERLAIWTVEMHNVFNIGPAVRRESLNVTLSVEGCTNLKNIVHFYSMRVTKFARGGCFV</sequence>
<name>A0A4S8ZEU1_AURPU</name>
<gene>
    <name evidence="3" type="ORF">D6D20_03391</name>
</gene>
<feature type="transmembrane region" description="Helical" evidence="1">
    <location>
        <begin position="514"/>
        <end position="534"/>
    </location>
</feature>